<keyword evidence="1" id="KW-0521">NADP</keyword>
<protein>
    <submittedName>
        <fullName evidence="4">NAD(P)-binding protein</fullName>
    </submittedName>
</protein>
<evidence type="ECO:0000256" key="2">
    <source>
        <dbReference type="ARBA" id="ARBA00023002"/>
    </source>
</evidence>
<dbReference type="Gene3D" id="3.40.50.720">
    <property type="entry name" value="NAD(P)-binding Rossmann-like Domain"/>
    <property type="match status" value="1"/>
</dbReference>
<dbReference type="GO" id="GO:0005737">
    <property type="term" value="C:cytoplasm"/>
    <property type="evidence" value="ECO:0007669"/>
    <property type="project" value="TreeGrafter"/>
</dbReference>
<dbReference type="PANTHER" id="PTHR43544">
    <property type="entry name" value="SHORT-CHAIN DEHYDROGENASE/REDUCTASE"/>
    <property type="match status" value="1"/>
</dbReference>
<keyword evidence="3" id="KW-1185">Reference proteome</keyword>
<dbReference type="Proteomes" id="UP000035642">
    <property type="component" value="Unassembled WGS sequence"/>
</dbReference>
<evidence type="ECO:0000313" key="4">
    <source>
        <dbReference type="WBParaSite" id="ACAC_0001054801-mRNA-1"/>
    </source>
</evidence>
<evidence type="ECO:0000256" key="1">
    <source>
        <dbReference type="ARBA" id="ARBA00022857"/>
    </source>
</evidence>
<organism evidence="3 4">
    <name type="scientific">Angiostrongylus cantonensis</name>
    <name type="common">Rat lungworm</name>
    <dbReference type="NCBI Taxonomy" id="6313"/>
    <lineage>
        <taxon>Eukaryota</taxon>
        <taxon>Metazoa</taxon>
        <taxon>Ecdysozoa</taxon>
        <taxon>Nematoda</taxon>
        <taxon>Chromadorea</taxon>
        <taxon>Rhabditida</taxon>
        <taxon>Rhabditina</taxon>
        <taxon>Rhabditomorpha</taxon>
        <taxon>Strongyloidea</taxon>
        <taxon>Metastrongylidae</taxon>
        <taxon>Angiostrongylus</taxon>
    </lineage>
</organism>
<keyword evidence="2" id="KW-0560">Oxidoreductase</keyword>
<dbReference type="PANTHER" id="PTHR43544:SF7">
    <property type="entry name" value="NADB-LER2"/>
    <property type="match status" value="1"/>
</dbReference>
<dbReference type="InterPro" id="IPR002347">
    <property type="entry name" value="SDR_fam"/>
</dbReference>
<dbReference type="GO" id="GO:0016491">
    <property type="term" value="F:oxidoreductase activity"/>
    <property type="evidence" value="ECO:0007669"/>
    <property type="project" value="UniProtKB-KW"/>
</dbReference>
<reference evidence="3" key="1">
    <citation type="submission" date="2012-09" db="EMBL/GenBank/DDBJ databases">
        <authorList>
            <person name="Martin A.A."/>
        </authorList>
    </citation>
    <scope>NUCLEOTIDE SEQUENCE</scope>
</reference>
<dbReference type="AlphaFoldDB" id="A0A0K0DHA4"/>
<sequence length="213" mass="23268">MVRVNGAVLVTGLNRGIGLEMTPSLLNKENVTKVYAGSRNRDKSEMLRSLADPNGKLRILELDVSKDSSIKSAAETVAEESKHLNLLINNAAILENDHRAVIIGGERSSWLRHFDVNVVSSAMMIQECLPFLQKAEAKNESATILNIIGRKGSIELCPGTERLHGNYANMCTTFQGLSDPSKSAPIILDTIDGMTIANDSGKYLDRKGRTIPY</sequence>
<dbReference type="WBParaSite" id="ACAC_0001054801-mRNA-1">
    <property type="protein sequence ID" value="ACAC_0001054801-mRNA-1"/>
    <property type="gene ID" value="ACAC_0001054801"/>
</dbReference>
<name>A0A0K0DHA4_ANGCA</name>
<dbReference type="SUPFAM" id="SSF51735">
    <property type="entry name" value="NAD(P)-binding Rossmann-fold domains"/>
    <property type="match status" value="1"/>
</dbReference>
<accession>A0A0K0DHA4</accession>
<reference evidence="4" key="2">
    <citation type="submission" date="2017-02" db="UniProtKB">
        <authorList>
            <consortium name="WormBaseParasite"/>
        </authorList>
    </citation>
    <scope>IDENTIFICATION</scope>
</reference>
<evidence type="ECO:0000313" key="3">
    <source>
        <dbReference type="Proteomes" id="UP000035642"/>
    </source>
</evidence>
<dbReference type="Pfam" id="PF00106">
    <property type="entry name" value="adh_short"/>
    <property type="match status" value="1"/>
</dbReference>
<dbReference type="InterPro" id="IPR036291">
    <property type="entry name" value="NAD(P)-bd_dom_sf"/>
</dbReference>
<proteinExistence type="predicted"/>
<dbReference type="InterPro" id="IPR051468">
    <property type="entry name" value="Fungal_SecMetab_SDRs"/>
</dbReference>